<reference evidence="1 2" key="1">
    <citation type="submission" date="2023-02" db="EMBL/GenBank/DDBJ databases">
        <title>LHISI_Scaffold_Assembly.</title>
        <authorList>
            <person name="Stuart O.P."/>
            <person name="Cleave R."/>
            <person name="Magrath M.J.L."/>
            <person name="Mikheyev A.S."/>
        </authorList>
    </citation>
    <scope>NUCLEOTIDE SEQUENCE [LARGE SCALE GENOMIC DNA]</scope>
    <source>
        <strain evidence="1">Daus_M_001</strain>
        <tissue evidence="1">Leg muscle</tissue>
    </source>
</reference>
<keyword evidence="2" id="KW-1185">Reference proteome</keyword>
<organism evidence="1 2">
    <name type="scientific">Dryococelus australis</name>
    <dbReference type="NCBI Taxonomy" id="614101"/>
    <lineage>
        <taxon>Eukaryota</taxon>
        <taxon>Metazoa</taxon>
        <taxon>Ecdysozoa</taxon>
        <taxon>Arthropoda</taxon>
        <taxon>Hexapoda</taxon>
        <taxon>Insecta</taxon>
        <taxon>Pterygota</taxon>
        <taxon>Neoptera</taxon>
        <taxon>Polyneoptera</taxon>
        <taxon>Phasmatodea</taxon>
        <taxon>Verophasmatodea</taxon>
        <taxon>Anareolatae</taxon>
        <taxon>Phasmatidae</taxon>
        <taxon>Eurycanthinae</taxon>
        <taxon>Dryococelus</taxon>
    </lineage>
</organism>
<name>A0ABQ9IDE7_9NEOP</name>
<dbReference type="EMBL" id="JARBHB010000002">
    <property type="protein sequence ID" value="KAJ8894351.1"/>
    <property type="molecule type" value="Genomic_DNA"/>
</dbReference>
<sequence length="90" mass="10358">MTNTTHKNTIICNIENILSDNCEVLTTICRRSYECIVINYIKVANLLKTKLGNLTVENKDTNPNKHMKRNNSNIKLELGELNRLTMLKHS</sequence>
<dbReference type="Proteomes" id="UP001159363">
    <property type="component" value="Chromosome 2"/>
</dbReference>
<protein>
    <submittedName>
        <fullName evidence="1">Uncharacterized protein</fullName>
    </submittedName>
</protein>
<proteinExistence type="predicted"/>
<evidence type="ECO:0000313" key="1">
    <source>
        <dbReference type="EMBL" id="KAJ8894351.1"/>
    </source>
</evidence>
<gene>
    <name evidence="1" type="ORF">PR048_006980</name>
</gene>
<evidence type="ECO:0000313" key="2">
    <source>
        <dbReference type="Proteomes" id="UP001159363"/>
    </source>
</evidence>
<comment type="caution">
    <text evidence="1">The sequence shown here is derived from an EMBL/GenBank/DDBJ whole genome shotgun (WGS) entry which is preliminary data.</text>
</comment>
<accession>A0ABQ9IDE7</accession>